<gene>
    <name evidence="2" type="primary">NCL1_27638</name>
    <name evidence="2" type="ORF">TNCT_89201</name>
</gene>
<organism evidence="2 3">
    <name type="scientific">Trichonephila clavata</name>
    <name type="common">Joro spider</name>
    <name type="synonym">Nephila clavata</name>
    <dbReference type="NCBI Taxonomy" id="2740835"/>
    <lineage>
        <taxon>Eukaryota</taxon>
        <taxon>Metazoa</taxon>
        <taxon>Ecdysozoa</taxon>
        <taxon>Arthropoda</taxon>
        <taxon>Chelicerata</taxon>
        <taxon>Arachnida</taxon>
        <taxon>Araneae</taxon>
        <taxon>Araneomorphae</taxon>
        <taxon>Entelegynae</taxon>
        <taxon>Araneoidea</taxon>
        <taxon>Nephilidae</taxon>
        <taxon>Trichonephila</taxon>
    </lineage>
</organism>
<protein>
    <submittedName>
        <fullName evidence="2">Jhamt</fullName>
    </submittedName>
</protein>
<dbReference type="EMBL" id="BMAO01029671">
    <property type="protein sequence ID" value="GFR33391.1"/>
    <property type="molecule type" value="Genomic_DNA"/>
</dbReference>
<dbReference type="InterPro" id="IPR041698">
    <property type="entry name" value="Methyltransf_25"/>
</dbReference>
<keyword evidence="3" id="KW-1185">Reference proteome</keyword>
<sequence length="244" mass="28914">MTLHLSSELYYKKHNPFESVKLFFSEVLVQLGWNKNNEKEVVMDVGCGPGRTTTEQILPLFHKLEKIYAIDLLPDMIDIARKQNYHLKIEYIVANIEDWSTIQQWKEQMTKVVSIHCFHCRFYTTILKLKENPKWKRFFIGVDDSVPDSHHQKYDALFYKKRLESIGFEVLHCKKEVKIDVFSSDEDIKNFFTSLCVLTPHVPLDRKEDFQNDLLEELLRHNGRDSNGRPYHDGKILELVVRKK</sequence>
<comment type="caution">
    <text evidence="2">The sequence shown here is derived from an EMBL/GenBank/DDBJ whole genome shotgun (WGS) entry which is preliminary data.</text>
</comment>
<dbReference type="CDD" id="cd02440">
    <property type="entry name" value="AdoMet_MTases"/>
    <property type="match status" value="1"/>
</dbReference>
<dbReference type="Pfam" id="PF13649">
    <property type="entry name" value="Methyltransf_25"/>
    <property type="match status" value="1"/>
</dbReference>
<dbReference type="OrthoDB" id="6431575at2759"/>
<evidence type="ECO:0000313" key="2">
    <source>
        <dbReference type="EMBL" id="GFR33391.1"/>
    </source>
</evidence>
<accession>A0A8X6I0B7</accession>
<dbReference type="SUPFAM" id="SSF53335">
    <property type="entry name" value="S-adenosyl-L-methionine-dependent methyltransferases"/>
    <property type="match status" value="1"/>
</dbReference>
<dbReference type="AlphaFoldDB" id="A0A8X6I0B7"/>
<feature type="domain" description="Methyltransferase" evidence="1">
    <location>
        <begin position="42"/>
        <end position="120"/>
    </location>
</feature>
<dbReference type="Gene3D" id="3.40.50.150">
    <property type="entry name" value="Vaccinia Virus protein VP39"/>
    <property type="match status" value="1"/>
</dbReference>
<dbReference type="Proteomes" id="UP000887116">
    <property type="component" value="Unassembled WGS sequence"/>
</dbReference>
<name>A0A8X6I0B7_TRICU</name>
<reference evidence="2" key="1">
    <citation type="submission" date="2020-07" db="EMBL/GenBank/DDBJ databases">
        <title>Multicomponent nature underlies the extraordinary mechanical properties of spider dragline silk.</title>
        <authorList>
            <person name="Kono N."/>
            <person name="Nakamura H."/>
            <person name="Mori M."/>
            <person name="Yoshida Y."/>
            <person name="Ohtoshi R."/>
            <person name="Malay A.D."/>
            <person name="Moran D.A.P."/>
            <person name="Tomita M."/>
            <person name="Numata K."/>
            <person name="Arakawa K."/>
        </authorList>
    </citation>
    <scope>NUCLEOTIDE SEQUENCE</scope>
</reference>
<dbReference type="InterPro" id="IPR029063">
    <property type="entry name" value="SAM-dependent_MTases_sf"/>
</dbReference>
<evidence type="ECO:0000313" key="3">
    <source>
        <dbReference type="Proteomes" id="UP000887116"/>
    </source>
</evidence>
<proteinExistence type="predicted"/>
<evidence type="ECO:0000259" key="1">
    <source>
        <dbReference type="Pfam" id="PF13649"/>
    </source>
</evidence>